<dbReference type="Proteomes" id="UP001497516">
    <property type="component" value="Chromosome 1"/>
</dbReference>
<dbReference type="EMBL" id="OZ034813">
    <property type="protein sequence ID" value="CAL1356858.1"/>
    <property type="molecule type" value="Genomic_DNA"/>
</dbReference>
<gene>
    <name evidence="1" type="ORF">LTRI10_LOCUS4529</name>
</gene>
<evidence type="ECO:0000313" key="1">
    <source>
        <dbReference type="EMBL" id="CAL1356858.1"/>
    </source>
</evidence>
<protein>
    <submittedName>
        <fullName evidence="1">Uncharacterized protein</fullName>
    </submittedName>
</protein>
<accession>A0AAV2CM31</accession>
<keyword evidence="2" id="KW-1185">Reference proteome</keyword>
<proteinExistence type="predicted"/>
<organism evidence="1 2">
    <name type="scientific">Linum trigynum</name>
    <dbReference type="NCBI Taxonomy" id="586398"/>
    <lineage>
        <taxon>Eukaryota</taxon>
        <taxon>Viridiplantae</taxon>
        <taxon>Streptophyta</taxon>
        <taxon>Embryophyta</taxon>
        <taxon>Tracheophyta</taxon>
        <taxon>Spermatophyta</taxon>
        <taxon>Magnoliopsida</taxon>
        <taxon>eudicotyledons</taxon>
        <taxon>Gunneridae</taxon>
        <taxon>Pentapetalae</taxon>
        <taxon>rosids</taxon>
        <taxon>fabids</taxon>
        <taxon>Malpighiales</taxon>
        <taxon>Linaceae</taxon>
        <taxon>Linum</taxon>
    </lineage>
</organism>
<sequence length="122" mass="13085">MEVAGDAIGEGRQSFVRGRLWAVVDLNSGCRSEFFVDRRREEEKGDESGAAVEEDVVVVVSLASSISLASNSGEIGSEHAGTQQRKDKSSSFVSLVATQGQAGKKPKNWGRILKYLGAGSYF</sequence>
<dbReference type="AlphaFoldDB" id="A0AAV2CM31"/>
<evidence type="ECO:0000313" key="2">
    <source>
        <dbReference type="Proteomes" id="UP001497516"/>
    </source>
</evidence>
<reference evidence="1 2" key="1">
    <citation type="submission" date="2024-04" db="EMBL/GenBank/DDBJ databases">
        <authorList>
            <person name="Fracassetti M."/>
        </authorList>
    </citation>
    <scope>NUCLEOTIDE SEQUENCE [LARGE SCALE GENOMIC DNA]</scope>
</reference>
<name>A0AAV2CM31_9ROSI</name>